<gene>
    <name evidence="1" type="ORF">M9Y10_030726</name>
</gene>
<comment type="caution">
    <text evidence="1">The sequence shown here is derived from an EMBL/GenBank/DDBJ whole genome shotgun (WGS) entry which is preliminary data.</text>
</comment>
<accession>A0ABR2H2U5</accession>
<protein>
    <submittedName>
        <fullName evidence="1">Uncharacterized protein</fullName>
    </submittedName>
</protein>
<dbReference type="Proteomes" id="UP001470230">
    <property type="component" value="Unassembled WGS sequence"/>
</dbReference>
<organism evidence="1 2">
    <name type="scientific">Tritrichomonas musculus</name>
    <dbReference type="NCBI Taxonomy" id="1915356"/>
    <lineage>
        <taxon>Eukaryota</taxon>
        <taxon>Metamonada</taxon>
        <taxon>Parabasalia</taxon>
        <taxon>Tritrichomonadida</taxon>
        <taxon>Tritrichomonadidae</taxon>
        <taxon>Tritrichomonas</taxon>
    </lineage>
</organism>
<sequence length="86" mass="10071">MAMTNLILTYHPAALHPIIFTDESTVYDNLNDGGIWREWGHNPPESFYIQDQVVPNQLMTIDYSKDKLKLQWQENHSSIRLEQAKN</sequence>
<dbReference type="EMBL" id="JAPFFF010000045">
    <property type="protein sequence ID" value="KAK8840518.1"/>
    <property type="molecule type" value="Genomic_DNA"/>
</dbReference>
<proteinExistence type="predicted"/>
<evidence type="ECO:0000313" key="2">
    <source>
        <dbReference type="Proteomes" id="UP001470230"/>
    </source>
</evidence>
<evidence type="ECO:0000313" key="1">
    <source>
        <dbReference type="EMBL" id="KAK8840518.1"/>
    </source>
</evidence>
<reference evidence="1 2" key="1">
    <citation type="submission" date="2024-04" db="EMBL/GenBank/DDBJ databases">
        <title>Tritrichomonas musculus Genome.</title>
        <authorList>
            <person name="Alves-Ferreira E."/>
            <person name="Grigg M."/>
            <person name="Lorenzi H."/>
            <person name="Galac M."/>
        </authorList>
    </citation>
    <scope>NUCLEOTIDE SEQUENCE [LARGE SCALE GENOMIC DNA]</scope>
    <source>
        <strain evidence="1 2">EAF2021</strain>
    </source>
</reference>
<name>A0ABR2H2U5_9EUKA</name>
<keyword evidence="2" id="KW-1185">Reference proteome</keyword>